<dbReference type="PANTHER" id="PTHR34580:SF9">
    <property type="entry name" value="SLL5097 PROTEIN"/>
    <property type="match status" value="1"/>
</dbReference>
<keyword evidence="1" id="KW-1133">Transmembrane helix</keyword>
<dbReference type="InterPro" id="IPR013196">
    <property type="entry name" value="HTH_11"/>
</dbReference>
<dbReference type="EMBL" id="QJJQ01000001">
    <property type="protein sequence ID" value="PXW90510.1"/>
    <property type="molecule type" value="Genomic_DNA"/>
</dbReference>
<feature type="domain" description="Helix-turn-helix type 11" evidence="2">
    <location>
        <begin position="6"/>
        <end position="61"/>
    </location>
</feature>
<dbReference type="InterPro" id="IPR051534">
    <property type="entry name" value="CBASS_pafABC_assoc_protein"/>
</dbReference>
<dbReference type="Gene3D" id="1.10.10.10">
    <property type="entry name" value="Winged helix-like DNA-binding domain superfamily/Winged helix DNA-binding domain"/>
    <property type="match status" value="1"/>
</dbReference>
<keyword evidence="1" id="KW-0812">Transmembrane</keyword>
<evidence type="ECO:0000313" key="4">
    <source>
        <dbReference type="Proteomes" id="UP000247978"/>
    </source>
</evidence>
<reference evidence="3 4" key="1">
    <citation type="submission" date="2018-05" db="EMBL/GenBank/DDBJ databases">
        <title>Genomic Encyclopedia of Type Strains, Phase IV (KMG-IV): sequencing the most valuable type-strain genomes for metagenomic binning, comparative biology and taxonomic classification.</title>
        <authorList>
            <person name="Goeker M."/>
        </authorList>
    </citation>
    <scope>NUCLEOTIDE SEQUENCE [LARGE SCALE GENOMIC DNA]</scope>
    <source>
        <strain evidence="3 4">DSM 28556</strain>
    </source>
</reference>
<dbReference type="SUPFAM" id="SSF46785">
    <property type="entry name" value="Winged helix' DNA-binding domain"/>
    <property type="match status" value="1"/>
</dbReference>
<sequence length="312" mass="36788">MKKSMRLYHMIHFVNTKTFFNLSDLMEKFNISRRTALRDIQEMEILGVPIYSEAGKHGGYRIIRERNLTKIDLTNEESNALIFALTSISNMNSLPFSTTYEDIFHKIYTNSTTEQRDSIDFFKNKVKYHHIHVNKSEFDVTPFIQVMAKKKWLHIIYADTKMNGLYFIIGFLFKNGLWYMVIINESMNCTKILNAEKINGLQEITEMKEIPKITMDNFQKYMFRPDNKIKIEIHCQERGLNMLKNHLWDSVTISRISDNMYLFETYVNEKDLNFISSLLSKMGKHIKVVSPAPLIQKITNELEEVLAMYQNS</sequence>
<name>A0A2V3W8Y9_9BACI</name>
<dbReference type="GO" id="GO:0003677">
    <property type="term" value="F:DNA binding"/>
    <property type="evidence" value="ECO:0007669"/>
    <property type="project" value="UniProtKB-KW"/>
</dbReference>
<feature type="transmembrane region" description="Helical" evidence="1">
    <location>
        <begin position="164"/>
        <end position="182"/>
    </location>
</feature>
<accession>A0A2V3W8Y9</accession>
<keyword evidence="3" id="KW-0238">DNA-binding</keyword>
<comment type="caution">
    <text evidence="3">The sequence shown here is derived from an EMBL/GenBank/DDBJ whole genome shotgun (WGS) entry which is preliminary data.</text>
</comment>
<protein>
    <submittedName>
        <fullName evidence="3">Putative DNA-binding transcriptional regulator YafY</fullName>
    </submittedName>
</protein>
<dbReference type="RefSeq" id="WP_110393760.1">
    <property type="nucleotide sequence ID" value="NZ_JBHUHB010000001.1"/>
</dbReference>
<dbReference type="InterPro" id="IPR036390">
    <property type="entry name" value="WH_DNA-bd_sf"/>
</dbReference>
<proteinExistence type="predicted"/>
<dbReference type="OrthoDB" id="9815009at2"/>
<dbReference type="PANTHER" id="PTHR34580">
    <property type="match status" value="1"/>
</dbReference>
<evidence type="ECO:0000313" key="3">
    <source>
        <dbReference type="EMBL" id="PXW90510.1"/>
    </source>
</evidence>
<dbReference type="InterPro" id="IPR036388">
    <property type="entry name" value="WH-like_DNA-bd_sf"/>
</dbReference>
<gene>
    <name evidence="3" type="ORF">DFR56_101422</name>
</gene>
<organism evidence="3 4">
    <name type="scientific">Pseudogracilibacillus auburnensis</name>
    <dbReference type="NCBI Taxonomy" id="1494959"/>
    <lineage>
        <taxon>Bacteria</taxon>
        <taxon>Bacillati</taxon>
        <taxon>Bacillota</taxon>
        <taxon>Bacilli</taxon>
        <taxon>Bacillales</taxon>
        <taxon>Bacillaceae</taxon>
        <taxon>Pseudogracilibacillus</taxon>
    </lineage>
</organism>
<evidence type="ECO:0000259" key="2">
    <source>
        <dbReference type="Pfam" id="PF08279"/>
    </source>
</evidence>
<evidence type="ECO:0000256" key="1">
    <source>
        <dbReference type="SAM" id="Phobius"/>
    </source>
</evidence>
<dbReference type="Pfam" id="PF08279">
    <property type="entry name" value="HTH_11"/>
    <property type="match status" value="1"/>
</dbReference>
<keyword evidence="1" id="KW-0472">Membrane</keyword>
<keyword evidence="4" id="KW-1185">Reference proteome</keyword>
<dbReference type="AlphaFoldDB" id="A0A2V3W8Y9"/>
<dbReference type="Proteomes" id="UP000247978">
    <property type="component" value="Unassembled WGS sequence"/>
</dbReference>